<dbReference type="EMBL" id="ML143599">
    <property type="protein sequence ID" value="TBU21518.1"/>
    <property type="molecule type" value="Genomic_DNA"/>
</dbReference>
<reference evidence="1" key="1">
    <citation type="submission" date="2019-01" db="EMBL/GenBank/DDBJ databases">
        <title>Draft genome sequences of three monokaryotic isolates of the white-rot basidiomycete fungus Dichomitus squalens.</title>
        <authorList>
            <consortium name="DOE Joint Genome Institute"/>
            <person name="Lopez S.C."/>
            <person name="Andreopoulos B."/>
            <person name="Pangilinan J."/>
            <person name="Lipzen A."/>
            <person name="Riley R."/>
            <person name="Ahrendt S."/>
            <person name="Ng V."/>
            <person name="Barry K."/>
            <person name="Daum C."/>
            <person name="Grigoriev I.V."/>
            <person name="Hilden K.S."/>
            <person name="Makela M.R."/>
            <person name="de Vries R.P."/>
        </authorList>
    </citation>
    <scope>NUCLEOTIDE SEQUENCE [LARGE SCALE GENOMIC DNA]</scope>
    <source>
        <strain evidence="1">OM18370.1</strain>
    </source>
</reference>
<organism evidence="1">
    <name type="scientific">Dichomitus squalens</name>
    <dbReference type="NCBI Taxonomy" id="114155"/>
    <lineage>
        <taxon>Eukaryota</taxon>
        <taxon>Fungi</taxon>
        <taxon>Dikarya</taxon>
        <taxon>Basidiomycota</taxon>
        <taxon>Agaricomycotina</taxon>
        <taxon>Agaricomycetes</taxon>
        <taxon>Polyporales</taxon>
        <taxon>Polyporaceae</taxon>
        <taxon>Dichomitus</taxon>
    </lineage>
</organism>
<accession>A0A4Q9M626</accession>
<proteinExistence type="predicted"/>
<name>A0A4Q9M626_9APHY</name>
<dbReference type="OrthoDB" id="3031569at2759"/>
<protein>
    <submittedName>
        <fullName evidence="1">Uncharacterized protein</fullName>
    </submittedName>
</protein>
<dbReference type="AlphaFoldDB" id="A0A4Q9M626"/>
<evidence type="ECO:0000313" key="1">
    <source>
        <dbReference type="EMBL" id="TBU21518.1"/>
    </source>
</evidence>
<dbReference type="Proteomes" id="UP000292957">
    <property type="component" value="Unassembled WGS sequence"/>
</dbReference>
<sequence length="76" mass="8650">MEHIMSRCQASSQAEVWNELKKTWAHTGVPWADPGWGAALRAGCAILKMEEGARRAPIEPLWTILWSESLRCEWIT</sequence>
<gene>
    <name evidence="1" type="ORF">BD311DRAFT_678169</name>
</gene>